<gene>
    <name evidence="3" type="ordered locus">DP0520</name>
</gene>
<dbReference type="Gene3D" id="3.30.870.10">
    <property type="entry name" value="Endonuclease Chain A"/>
    <property type="match status" value="1"/>
</dbReference>
<dbReference type="InterPro" id="IPR027417">
    <property type="entry name" value="P-loop_NTPase"/>
</dbReference>
<evidence type="ECO:0000259" key="1">
    <source>
        <dbReference type="PROSITE" id="PS51192"/>
    </source>
</evidence>
<keyword evidence="3" id="KW-0347">Helicase</keyword>
<dbReference type="SMART" id="SM00490">
    <property type="entry name" value="HELICc"/>
    <property type="match status" value="1"/>
</dbReference>
<feature type="domain" description="Helicase ATP-binding" evidence="1">
    <location>
        <begin position="335"/>
        <end position="475"/>
    </location>
</feature>
<dbReference type="STRING" id="177439.DP0520"/>
<dbReference type="Pfam" id="PF13091">
    <property type="entry name" value="PLDc_2"/>
    <property type="match status" value="1"/>
</dbReference>
<dbReference type="PANTHER" id="PTHR47962:SF7">
    <property type="entry name" value="MITOCHONDRIAL ATP-DEPENDENT HELICASE IRC3-RELATED"/>
    <property type="match status" value="1"/>
</dbReference>
<dbReference type="CDD" id="cd18032">
    <property type="entry name" value="DEXHc_RE_I_III_res"/>
    <property type="match status" value="1"/>
</dbReference>
<dbReference type="PROSITE" id="PS51192">
    <property type="entry name" value="HELICASE_ATP_BIND_1"/>
    <property type="match status" value="1"/>
</dbReference>
<dbReference type="Pfam" id="PF11907">
    <property type="entry name" value="DUF3427"/>
    <property type="match status" value="1"/>
</dbReference>
<evidence type="ECO:0000313" key="4">
    <source>
        <dbReference type="Proteomes" id="UP000000602"/>
    </source>
</evidence>
<dbReference type="GO" id="GO:0016887">
    <property type="term" value="F:ATP hydrolysis activity"/>
    <property type="evidence" value="ECO:0007669"/>
    <property type="project" value="TreeGrafter"/>
</dbReference>
<evidence type="ECO:0000313" key="3">
    <source>
        <dbReference type="EMBL" id="CAG35249.1"/>
    </source>
</evidence>
<keyword evidence="3" id="KW-0547">Nucleotide-binding</keyword>
<reference evidence="4" key="1">
    <citation type="journal article" date="2004" name="Environ. Microbiol.">
        <title>The genome of Desulfotalea psychrophila, a sulfate-reducing bacterium from permanently cold Arctic sediments.</title>
        <authorList>
            <person name="Rabus R."/>
            <person name="Ruepp A."/>
            <person name="Frickey T."/>
            <person name="Rattei T."/>
            <person name="Fartmann B."/>
            <person name="Stark M."/>
            <person name="Bauer M."/>
            <person name="Zibat A."/>
            <person name="Lombardot T."/>
            <person name="Becker I."/>
            <person name="Amann J."/>
            <person name="Gellner K."/>
            <person name="Teeling H."/>
            <person name="Leuschner W.D."/>
            <person name="Gloeckner F.-O."/>
            <person name="Lupas A.N."/>
            <person name="Amann R."/>
            <person name="Klenk H.-P."/>
        </authorList>
    </citation>
    <scope>NUCLEOTIDE SEQUENCE [LARGE SCALE GENOMIC DNA]</scope>
    <source>
        <strain evidence="4">DSM 12343 / LSv54</strain>
    </source>
</reference>
<proteinExistence type="predicted"/>
<dbReference type="PANTHER" id="PTHR47962">
    <property type="entry name" value="ATP-DEPENDENT HELICASE LHR-RELATED-RELATED"/>
    <property type="match status" value="1"/>
</dbReference>
<dbReference type="KEGG" id="dps:DP0520"/>
<dbReference type="PROSITE" id="PS51194">
    <property type="entry name" value="HELICASE_CTER"/>
    <property type="match status" value="1"/>
</dbReference>
<dbReference type="GO" id="GO:0003677">
    <property type="term" value="F:DNA binding"/>
    <property type="evidence" value="ECO:0007669"/>
    <property type="project" value="InterPro"/>
</dbReference>
<dbReference type="eggNOG" id="COG3886">
    <property type="taxonomic scope" value="Bacteria"/>
</dbReference>
<dbReference type="Proteomes" id="UP000000602">
    <property type="component" value="Chromosome"/>
</dbReference>
<dbReference type="AlphaFoldDB" id="Q6AQX5"/>
<dbReference type="Pfam" id="PF00271">
    <property type="entry name" value="Helicase_C"/>
    <property type="match status" value="1"/>
</dbReference>
<accession>Q6AQX5</accession>
<keyword evidence="3" id="KW-0378">Hydrolase</keyword>
<dbReference type="eggNOG" id="COG1061">
    <property type="taxonomic scope" value="Bacteria"/>
</dbReference>
<dbReference type="EMBL" id="CR522870">
    <property type="protein sequence ID" value="CAG35249.1"/>
    <property type="molecule type" value="Genomic_DNA"/>
</dbReference>
<dbReference type="InterPro" id="IPR006935">
    <property type="entry name" value="Helicase/UvrB_N"/>
</dbReference>
<keyword evidence="4" id="KW-1185">Reference proteome</keyword>
<dbReference type="CDD" id="cd18799">
    <property type="entry name" value="SF2_C_EcoAI-like"/>
    <property type="match status" value="1"/>
</dbReference>
<organism evidence="3 4">
    <name type="scientific">Desulfotalea psychrophila (strain LSv54 / DSM 12343)</name>
    <dbReference type="NCBI Taxonomy" id="177439"/>
    <lineage>
        <taxon>Bacteria</taxon>
        <taxon>Pseudomonadati</taxon>
        <taxon>Thermodesulfobacteriota</taxon>
        <taxon>Desulfobulbia</taxon>
        <taxon>Desulfobulbales</taxon>
        <taxon>Desulfocapsaceae</taxon>
        <taxon>Desulfotalea</taxon>
    </lineage>
</organism>
<sequence>MLGCVFFRSRYFDIGESFMSEQLPAGIYERVLDTELQELLQNHPELKVILRKIDDELAPHVYSQFVGKLIQETLHSAKKEQRIDIFNRILDVLSATDGLAYQQRHKLLGAESNLLLQVSKDSQAYVRPKTPMTTSSLLTGLGIDPPLEHELRAEMFTADRVDILISFIKWSGLRLLRPALEALAERNVPVRILSTSYMGVSDPAALEWLDRQPNIEVRVSYDSGGTRLHAKAYHFMRESGCSTAYIGSANMSHSAMTNGLEWTVKVTAHDMPHILSRFIADFASYWQSPEFEVFDKDRFQSVIQRFKQGVENSTPFFAEITPRPFQLRILESLTAARQNNSFRNLIVAATGTGKTVISALDYQRYIAGRGKQEPLLFVAHRKEILEQAMGCFRTVLRDQNFGELLVDHRVPTEWNHVFASIQSLNSKRPWRDFSREHFRFVIIDEAHHGRAASYRCLFDETCIDPEILLGLTATPERMDGSQIVADFDNRFAAEIRLPEALEEKLLCPFHYFGVSDSIDLASDTFWRNGRYDSKELEKVLTGDDIRARQRLDVVLQALERYQPNLAEVKAIGFCAGVKHAQYMADNFNKAGIVSKTLLGETPREERAESLRAFRAGKIHFLFTVDVLSEGVDIPEINLVLFLRPTESVTVFLQQLGRGLRHAPNKDCLTVLDFVGQTHRKYRLDNKFAALLSRRRQRIDREVEDDFPSLPPGCSIILERIARERIIAKIKSVLGSLNNFVPEVLRTWEQDHGSPVTFAAFIEETGLSPVQILRKKTWSEWKALANNQPQPADPDLQKARKALPRIALRTDPQLLEDLSSSSLDLSLEDPEERYGVEQATAMHYLFWGEKAEKIGVVGVQESFLKWRRNSSVLADVAEIAEWRRQGPAFPVRKIALPFPCNLQLHACYGSAEIKAALGLATVDRPGPAGQGVIHAKELKAYVHLLTFRKVERDFSPTTLYRDYPISPAQLHWESQSTIRQESGTGQNYIHFQERGYTILFFARLEKCIDGETAPFIYLGPAKELLSCQDNRPMKMVWQLEYDMPAALFEDARNV</sequence>
<keyword evidence="3" id="KW-0067">ATP-binding</keyword>
<dbReference type="HOGENOM" id="CLU_005588_1_1_7"/>
<dbReference type="CDD" id="cd09203">
    <property type="entry name" value="PLDc_N_DEXD_b1"/>
    <property type="match status" value="1"/>
</dbReference>
<dbReference type="SUPFAM" id="SSF56024">
    <property type="entry name" value="Phospholipase D/nuclease"/>
    <property type="match status" value="1"/>
</dbReference>
<dbReference type="Gene3D" id="3.40.50.300">
    <property type="entry name" value="P-loop containing nucleotide triphosphate hydrolases"/>
    <property type="match status" value="2"/>
</dbReference>
<dbReference type="GO" id="GO:0004386">
    <property type="term" value="F:helicase activity"/>
    <property type="evidence" value="ECO:0007669"/>
    <property type="project" value="UniProtKB-KW"/>
</dbReference>
<dbReference type="SMART" id="SM00487">
    <property type="entry name" value="DEXDc"/>
    <property type="match status" value="1"/>
</dbReference>
<name>Q6AQX5_DESPS</name>
<dbReference type="InterPro" id="IPR025202">
    <property type="entry name" value="PLD-like_dom"/>
</dbReference>
<protein>
    <submittedName>
        <fullName evidence="3">Related to predicted helicase</fullName>
    </submittedName>
</protein>
<dbReference type="Pfam" id="PF04851">
    <property type="entry name" value="ResIII"/>
    <property type="match status" value="1"/>
</dbReference>
<evidence type="ECO:0000259" key="2">
    <source>
        <dbReference type="PROSITE" id="PS51194"/>
    </source>
</evidence>
<dbReference type="InterPro" id="IPR052511">
    <property type="entry name" value="ATP-dep_Helicase"/>
</dbReference>
<dbReference type="REBASE" id="38823">
    <property type="entry name" value="DpsORF520P"/>
</dbReference>
<dbReference type="GO" id="GO:0005524">
    <property type="term" value="F:ATP binding"/>
    <property type="evidence" value="ECO:0007669"/>
    <property type="project" value="InterPro"/>
</dbReference>
<dbReference type="SUPFAM" id="SSF52540">
    <property type="entry name" value="P-loop containing nucleoside triphosphate hydrolases"/>
    <property type="match status" value="1"/>
</dbReference>
<feature type="domain" description="Helicase C-terminal" evidence="2">
    <location>
        <begin position="557"/>
        <end position="706"/>
    </location>
</feature>
<dbReference type="InterPro" id="IPR021835">
    <property type="entry name" value="DUF3427"/>
</dbReference>
<dbReference type="InterPro" id="IPR014001">
    <property type="entry name" value="Helicase_ATP-bd"/>
</dbReference>
<dbReference type="InterPro" id="IPR001650">
    <property type="entry name" value="Helicase_C-like"/>
</dbReference>